<name>A0A5J5IU38_9MICO</name>
<feature type="region of interest" description="Disordered" evidence="1">
    <location>
        <begin position="164"/>
        <end position="212"/>
    </location>
</feature>
<accession>A0A5J5IU38</accession>
<feature type="compositionally biased region" description="Basic and acidic residues" evidence="1">
    <location>
        <begin position="195"/>
        <end position="212"/>
    </location>
</feature>
<evidence type="ECO:0000313" key="3">
    <source>
        <dbReference type="Proteomes" id="UP000327039"/>
    </source>
</evidence>
<dbReference type="InterPro" id="IPR036390">
    <property type="entry name" value="WH_DNA-bd_sf"/>
</dbReference>
<sequence>MNNSDITPDSSPVRPADRDRSLRFWLRAAGAAMADDLARTLADDGLDRRDWMVLNVLTGEKDAPGLAERIRRGGKRVRALAARGWVTEADGGWTATELGRSERERIAARIAAVRGRAAETVAAENLATTVASLEAIARAHGWNENTAREAGPRGRHGFGRRFGFGPGFGPGRRCSGDEHDVRPDHQGRPHHSGAHPHDRGEHGGHPGHRGERAFERGFTAGFRAGRDVA</sequence>
<protein>
    <recommendedName>
        <fullName evidence="4">MarR family transcriptional regulator</fullName>
    </recommendedName>
</protein>
<feature type="compositionally biased region" description="Basic and acidic residues" evidence="1">
    <location>
        <begin position="174"/>
        <end position="187"/>
    </location>
</feature>
<dbReference type="InterPro" id="IPR036388">
    <property type="entry name" value="WH-like_DNA-bd_sf"/>
</dbReference>
<comment type="caution">
    <text evidence="2">The sequence shown here is derived from an EMBL/GenBank/DDBJ whole genome shotgun (WGS) entry which is preliminary data.</text>
</comment>
<keyword evidence="3" id="KW-1185">Reference proteome</keyword>
<dbReference type="OrthoDB" id="3697068at2"/>
<dbReference type="RefSeq" id="WP_150417709.1">
    <property type="nucleotide sequence ID" value="NZ_VYRZ01000001.1"/>
</dbReference>
<dbReference type="Proteomes" id="UP000327039">
    <property type="component" value="Unassembled WGS sequence"/>
</dbReference>
<evidence type="ECO:0000313" key="2">
    <source>
        <dbReference type="EMBL" id="KAA9089089.1"/>
    </source>
</evidence>
<evidence type="ECO:0008006" key="4">
    <source>
        <dbReference type="Google" id="ProtNLM"/>
    </source>
</evidence>
<organism evidence="2 3">
    <name type="scientific">Microbacterium radiodurans</name>
    <dbReference type="NCBI Taxonomy" id="661398"/>
    <lineage>
        <taxon>Bacteria</taxon>
        <taxon>Bacillati</taxon>
        <taxon>Actinomycetota</taxon>
        <taxon>Actinomycetes</taxon>
        <taxon>Micrococcales</taxon>
        <taxon>Microbacteriaceae</taxon>
        <taxon>Microbacterium</taxon>
    </lineage>
</organism>
<dbReference type="SUPFAM" id="SSF46785">
    <property type="entry name" value="Winged helix' DNA-binding domain"/>
    <property type="match status" value="1"/>
</dbReference>
<reference evidence="3" key="1">
    <citation type="submission" date="2019-09" db="EMBL/GenBank/DDBJ databases">
        <title>Mumia zhuanghuii sp. nov. isolated from the intestinal contents of plateau pika (Ochotona curzoniae) in the Qinghai-Tibet plateau of China.</title>
        <authorList>
            <person name="Tian Z."/>
        </authorList>
    </citation>
    <scope>NUCLEOTIDE SEQUENCE [LARGE SCALE GENOMIC DNA]</scope>
    <source>
        <strain evidence="3">DSM 25564</strain>
    </source>
</reference>
<evidence type="ECO:0000256" key="1">
    <source>
        <dbReference type="SAM" id="MobiDB-lite"/>
    </source>
</evidence>
<dbReference type="EMBL" id="VYRZ01000001">
    <property type="protein sequence ID" value="KAA9089089.1"/>
    <property type="molecule type" value="Genomic_DNA"/>
</dbReference>
<proteinExistence type="predicted"/>
<dbReference type="Gene3D" id="1.10.10.10">
    <property type="entry name" value="Winged helix-like DNA-binding domain superfamily/Winged helix DNA-binding domain"/>
    <property type="match status" value="1"/>
</dbReference>
<gene>
    <name evidence="2" type="ORF">F6B42_00870</name>
</gene>
<dbReference type="AlphaFoldDB" id="A0A5J5IU38"/>